<dbReference type="GO" id="GO:0009313">
    <property type="term" value="P:oligosaccharide catabolic process"/>
    <property type="evidence" value="ECO:0007669"/>
    <property type="project" value="TreeGrafter"/>
</dbReference>
<dbReference type="InterPro" id="IPR011682">
    <property type="entry name" value="Glyco_hydro_38_C"/>
</dbReference>
<feature type="domain" description="Glycoside hydrolase family 38 central" evidence="5">
    <location>
        <begin position="299"/>
        <end position="372"/>
    </location>
</feature>
<dbReference type="Gene3D" id="2.70.98.30">
    <property type="entry name" value="Golgi alpha-mannosidase II, domain 4"/>
    <property type="match status" value="1"/>
</dbReference>
<keyword evidence="4" id="KW-0326">Glycosidase</keyword>
<dbReference type="SUPFAM" id="SSF74650">
    <property type="entry name" value="Galactose mutarotase-like"/>
    <property type="match status" value="1"/>
</dbReference>
<proteinExistence type="inferred from homology"/>
<dbReference type="Pfam" id="PF09261">
    <property type="entry name" value="Alpha-mann_mid"/>
    <property type="match status" value="1"/>
</dbReference>
<dbReference type="CDD" id="cd10814">
    <property type="entry name" value="GH38N_AMII_SpGH38_like"/>
    <property type="match status" value="1"/>
</dbReference>
<dbReference type="Pfam" id="PF17677">
    <property type="entry name" value="Glyco_hydro38C2"/>
    <property type="match status" value="1"/>
</dbReference>
<dbReference type="InterPro" id="IPR037094">
    <property type="entry name" value="Glyco_hydro_38_cen_sf"/>
</dbReference>
<dbReference type="KEGG" id="cohn:KCTCHS21_10830"/>
<dbReference type="InterPro" id="IPR027291">
    <property type="entry name" value="Glyco_hydro_38_N_sf"/>
</dbReference>
<dbReference type="SUPFAM" id="SSF88688">
    <property type="entry name" value="Families 57/38 glycoside transferase middle domain"/>
    <property type="match status" value="1"/>
</dbReference>
<dbReference type="Gene3D" id="1.20.1270.50">
    <property type="entry name" value="Glycoside hydrolase family 38, central domain"/>
    <property type="match status" value="1"/>
</dbReference>
<dbReference type="PANTHER" id="PTHR46017">
    <property type="entry name" value="ALPHA-MANNOSIDASE 2C1"/>
    <property type="match status" value="1"/>
</dbReference>
<dbReference type="SMART" id="SM00872">
    <property type="entry name" value="Alpha-mann_mid"/>
    <property type="match status" value="1"/>
</dbReference>
<dbReference type="GO" id="GO:0004559">
    <property type="term" value="F:alpha-mannosidase activity"/>
    <property type="evidence" value="ECO:0007669"/>
    <property type="project" value="InterPro"/>
</dbReference>
<dbReference type="InterPro" id="IPR000602">
    <property type="entry name" value="Glyco_hydro_38_N"/>
</dbReference>
<evidence type="ECO:0000313" key="6">
    <source>
        <dbReference type="EMBL" id="BBI31684.1"/>
    </source>
</evidence>
<dbReference type="Gene3D" id="3.20.110.10">
    <property type="entry name" value="Glycoside hydrolase 38, N terminal domain"/>
    <property type="match status" value="1"/>
</dbReference>
<comment type="similarity">
    <text evidence="1">Belongs to the glycosyl hydrolase 38 family.</text>
</comment>
<reference evidence="6 7" key="1">
    <citation type="submission" date="2019-01" db="EMBL/GenBank/DDBJ databases">
        <title>Complete genome sequence of Cohnella hallensis HS21 isolated from Korean fir (Abies koreana) rhizospheric soil.</title>
        <authorList>
            <person name="Jiang L."/>
            <person name="Kang S.W."/>
            <person name="Kim S."/>
            <person name="Jung J."/>
            <person name="Kim C.Y."/>
            <person name="Kim D.H."/>
            <person name="Kim S.W."/>
            <person name="Lee J."/>
        </authorList>
    </citation>
    <scope>NUCLEOTIDE SEQUENCE [LARGE SCALE GENOMIC DNA]</scope>
    <source>
        <strain evidence="6 7">HS21</strain>
    </source>
</reference>
<evidence type="ECO:0000259" key="5">
    <source>
        <dbReference type="SMART" id="SM00872"/>
    </source>
</evidence>
<evidence type="ECO:0000256" key="3">
    <source>
        <dbReference type="ARBA" id="ARBA00022801"/>
    </source>
</evidence>
<protein>
    <submittedName>
        <fullName evidence="6">Alpha-mannosidase</fullName>
    </submittedName>
</protein>
<dbReference type="GO" id="GO:0030246">
    <property type="term" value="F:carbohydrate binding"/>
    <property type="evidence" value="ECO:0007669"/>
    <property type="project" value="InterPro"/>
</dbReference>
<keyword evidence="2" id="KW-0479">Metal-binding</keyword>
<sequence length="907" mass="102472">MNTPKQVIHVISHTHWDREWYMPYEAHHVKLIQTMDALLDTFESDSEFRSFYLDGQTIVLEDYLQVYPEKRELLQRLCQEGKISAGPWYVLQDEFLTSSEANVRNLQVGHRDAAAFGPVSKLGYFPDSFGNMGQAPQLLKQAGINNAVFGRGVKATGFNNQVGEDANLESPFSELIWEAPDGSQVLGILFANWYNNGMEIPVDPDEAKSYWAHRIESATRYASTPHLLLMNGCDHQPVQTNLSEALRVARKLYPEHEFIHSNFDDYIKDVFSSLPPKLSVTRGELRGQKTDGWFSLVNTASARVPIKQLNQQNQTLLEKVAEPLATLAYGEGKPYPHALLHYSWKTLMQNHPHDSICGCSVDEVYREMEIRFAKSMEVAKAIVQESAKHLSNQVDTTTFEGYGPEATPFVVFNTSGYEGSSVITYEVEWSKRYFKQSENPVQVSEEVLQRTHANGYLINHRGEKVDYTAEDLGVRFGYDLPDDKFRQPYMARTIKLVFETGVLPAMGYATFAWIPYADSSHEQSELKNTLVTGSTTLENGNLRLTVEADGGITLLDKVSGQQFTDLGHYEDVGDIGNEYIFRQPDNDIPITTKGRPAQIHIVENTPYRATLEIKQSLEIPESADDRLEQEIRTMASIMDRKSKRSHKLVTLNITTRISLERLSKSVHIKATFDNPAKDHRIRALYPTDVQATTHFADSIFEVAERQTTPSVEWQNPSYCQHMQAFVDVHEDNRGLTIGGKGLNEYETLLDGRNTLAITLLRSVGELGDWGVFPTPEAQCLGTHSAEWTLIPHRGHDRAEAYREAHRFAVPVTPCQTGIHVGVLPPRYEFLRWEGEGVLFSNLKTNEERGDWMARWYNVTGTPSEIRIVSAKDSKAYVSNILEDKSSSEVIESAPIAGYQIVTVGFQN</sequence>
<evidence type="ECO:0000256" key="1">
    <source>
        <dbReference type="ARBA" id="ARBA00009792"/>
    </source>
</evidence>
<name>A0A3T1D0S0_9BACL</name>
<dbReference type="InterPro" id="IPR015341">
    <property type="entry name" value="Glyco_hydro_38_cen"/>
</dbReference>
<dbReference type="Pfam" id="PF07748">
    <property type="entry name" value="Glyco_hydro_38C"/>
    <property type="match status" value="1"/>
</dbReference>
<dbReference type="InterPro" id="IPR041147">
    <property type="entry name" value="GH38_C"/>
</dbReference>
<keyword evidence="7" id="KW-1185">Reference proteome</keyword>
<dbReference type="Proteomes" id="UP000289856">
    <property type="component" value="Chromosome"/>
</dbReference>
<dbReference type="AlphaFoldDB" id="A0A3T1D0S0"/>
<dbReference type="Pfam" id="PF18438">
    <property type="entry name" value="Glyco_hydro_38"/>
    <property type="match status" value="1"/>
</dbReference>
<dbReference type="Gene3D" id="2.60.40.2220">
    <property type="match status" value="1"/>
</dbReference>
<gene>
    <name evidence="6" type="ORF">KCTCHS21_10830</name>
</gene>
<organism evidence="6 7">
    <name type="scientific">Cohnella abietis</name>
    <dbReference type="NCBI Taxonomy" id="2507935"/>
    <lineage>
        <taxon>Bacteria</taxon>
        <taxon>Bacillati</taxon>
        <taxon>Bacillota</taxon>
        <taxon>Bacilli</taxon>
        <taxon>Bacillales</taxon>
        <taxon>Paenibacillaceae</taxon>
        <taxon>Cohnella</taxon>
    </lineage>
</organism>
<dbReference type="EMBL" id="AP019400">
    <property type="protein sequence ID" value="BBI31684.1"/>
    <property type="molecule type" value="Genomic_DNA"/>
</dbReference>
<keyword evidence="3" id="KW-0378">Hydrolase</keyword>
<dbReference type="RefSeq" id="WP_130605666.1">
    <property type="nucleotide sequence ID" value="NZ_AP019400.1"/>
</dbReference>
<dbReference type="PANTHER" id="PTHR46017:SF2">
    <property type="entry name" value="MANNOSYLGLYCERATE HYDROLASE"/>
    <property type="match status" value="1"/>
</dbReference>
<dbReference type="SUPFAM" id="SSF88713">
    <property type="entry name" value="Glycoside hydrolase/deacetylase"/>
    <property type="match status" value="1"/>
</dbReference>
<dbReference type="Gene3D" id="2.60.40.2210">
    <property type="match status" value="1"/>
</dbReference>
<evidence type="ECO:0000256" key="4">
    <source>
        <dbReference type="ARBA" id="ARBA00023295"/>
    </source>
</evidence>
<dbReference type="InterPro" id="IPR011013">
    <property type="entry name" value="Gal_mutarotase_sf_dom"/>
</dbReference>
<evidence type="ECO:0000313" key="7">
    <source>
        <dbReference type="Proteomes" id="UP000289856"/>
    </source>
</evidence>
<evidence type="ECO:0000256" key="2">
    <source>
        <dbReference type="ARBA" id="ARBA00022723"/>
    </source>
</evidence>
<dbReference type="InterPro" id="IPR011330">
    <property type="entry name" value="Glyco_hydro/deAcase_b/a-brl"/>
</dbReference>
<dbReference type="InterPro" id="IPR028995">
    <property type="entry name" value="Glyco_hydro_57/38_cen_sf"/>
</dbReference>
<dbReference type="GO" id="GO:0006013">
    <property type="term" value="P:mannose metabolic process"/>
    <property type="evidence" value="ECO:0007669"/>
    <property type="project" value="InterPro"/>
</dbReference>
<dbReference type="OrthoDB" id="9764050at2"/>
<accession>A0A3T1D0S0</accession>
<dbReference type="Pfam" id="PF01074">
    <property type="entry name" value="Glyco_hydro_38N"/>
    <property type="match status" value="1"/>
</dbReference>
<dbReference type="GO" id="GO:0046872">
    <property type="term" value="F:metal ion binding"/>
    <property type="evidence" value="ECO:0007669"/>
    <property type="project" value="UniProtKB-KW"/>
</dbReference>
<dbReference type="InterPro" id="IPR041509">
    <property type="entry name" value="GH38_beta-1"/>
</dbReference>